<proteinExistence type="predicted"/>
<evidence type="ECO:0000256" key="1">
    <source>
        <dbReference type="SAM" id="MobiDB-lite"/>
    </source>
</evidence>
<evidence type="ECO:0000313" key="2">
    <source>
        <dbReference type="EMBL" id="TRL39595.1"/>
    </source>
</evidence>
<protein>
    <submittedName>
        <fullName evidence="2">Uncharacterized protein</fullName>
    </submittedName>
</protein>
<feature type="region of interest" description="Disordered" evidence="1">
    <location>
        <begin position="75"/>
        <end position="109"/>
    </location>
</feature>
<organism evidence="2 3">
    <name type="scientific">Rhizobium straminoryzae</name>
    <dbReference type="NCBI Taxonomy" id="1387186"/>
    <lineage>
        <taxon>Bacteria</taxon>
        <taxon>Pseudomonadati</taxon>
        <taxon>Pseudomonadota</taxon>
        <taxon>Alphaproteobacteria</taxon>
        <taxon>Hyphomicrobiales</taxon>
        <taxon>Rhizobiaceae</taxon>
        <taxon>Rhizobium/Agrobacterium group</taxon>
        <taxon>Rhizobium</taxon>
    </lineage>
</organism>
<gene>
    <name evidence="2" type="ORF">FNA46_08570</name>
</gene>
<feature type="compositionally biased region" description="Polar residues" evidence="1">
    <location>
        <begin position="99"/>
        <end position="109"/>
    </location>
</feature>
<keyword evidence="3" id="KW-1185">Reference proteome</keyword>
<sequence length="130" mass="13431">MGEASAFVFEGCAPTSGGTKGEGFSPLPLGRGSGHGAGGRKHGRFAGLTAKAVFPDERQRLRACPLARSATYRKSGTGQGRWAADPGRSFRMRTGDAGSPSSDTGYNTTDLPAALRVMSAPLLEQLSVST</sequence>
<evidence type="ECO:0000313" key="3">
    <source>
        <dbReference type="Proteomes" id="UP000316801"/>
    </source>
</evidence>
<dbReference type="EMBL" id="VJMG01000019">
    <property type="protein sequence ID" value="TRL39595.1"/>
    <property type="molecule type" value="Genomic_DNA"/>
</dbReference>
<comment type="caution">
    <text evidence="2">The sequence shown here is derived from an EMBL/GenBank/DDBJ whole genome shotgun (WGS) entry which is preliminary data.</text>
</comment>
<dbReference type="Proteomes" id="UP000316801">
    <property type="component" value="Unassembled WGS sequence"/>
</dbReference>
<name>A0A549TCG4_9HYPH</name>
<feature type="region of interest" description="Disordered" evidence="1">
    <location>
        <begin position="1"/>
        <end position="42"/>
    </location>
</feature>
<dbReference type="AlphaFoldDB" id="A0A549TCG4"/>
<accession>A0A549TCG4</accession>
<reference evidence="2 3" key="1">
    <citation type="submission" date="2019-07" db="EMBL/GenBank/DDBJ databases">
        <title>Ln-dependent methylotrophs.</title>
        <authorList>
            <person name="Tani A."/>
        </authorList>
    </citation>
    <scope>NUCLEOTIDE SEQUENCE [LARGE SCALE GENOMIC DNA]</scope>
    <source>
        <strain evidence="2 3">SM12</strain>
    </source>
</reference>